<feature type="compositionally biased region" description="Low complexity" evidence="6">
    <location>
        <begin position="2203"/>
        <end position="2216"/>
    </location>
</feature>
<feature type="domain" description="Mediator complex subunit Med12" evidence="7">
    <location>
        <begin position="157"/>
        <end position="218"/>
    </location>
</feature>
<dbReference type="Pfam" id="PF09497">
    <property type="entry name" value="Med12"/>
    <property type="match status" value="1"/>
</dbReference>
<feature type="region of interest" description="Disordered" evidence="6">
    <location>
        <begin position="1390"/>
        <end position="1426"/>
    </location>
</feature>
<evidence type="ECO:0000256" key="2">
    <source>
        <dbReference type="ARBA" id="ARBA00010289"/>
    </source>
</evidence>
<evidence type="ECO:0000256" key="3">
    <source>
        <dbReference type="ARBA" id="ARBA00023015"/>
    </source>
</evidence>
<keyword evidence="4" id="KW-0804">Transcription</keyword>
<dbReference type="PANTHER" id="PTHR46567:SF1">
    <property type="entry name" value="MEDIATOR OF RNA POLYMERASE II TRANSCRIPTION SUBUNIT 12"/>
    <property type="match status" value="1"/>
</dbReference>
<dbReference type="RefSeq" id="XP_039138027.1">
    <property type="nucleotide sequence ID" value="XM_039282093.1"/>
</dbReference>
<feature type="compositionally biased region" description="Polar residues" evidence="6">
    <location>
        <begin position="1390"/>
        <end position="1408"/>
    </location>
</feature>
<evidence type="ECO:0000313" key="9">
    <source>
        <dbReference type="RefSeq" id="XP_039138026.1"/>
    </source>
</evidence>
<evidence type="ECO:0000256" key="4">
    <source>
        <dbReference type="ARBA" id="ARBA00023163"/>
    </source>
</evidence>
<accession>A0AB40CDL8</accession>
<comment type="subcellular location">
    <subcellularLocation>
        <location evidence="1">Nucleus</location>
    </subcellularLocation>
</comment>
<protein>
    <submittedName>
        <fullName evidence="9 10">Mediator of RNA polymerase II transcription subunit 12 isoform X1</fullName>
    </submittedName>
</protein>
<organism evidence="8 9">
    <name type="scientific">Dioscorea cayennensis subsp. rotundata</name>
    <name type="common">White Guinea yam</name>
    <name type="synonym">Dioscorea rotundata</name>
    <dbReference type="NCBI Taxonomy" id="55577"/>
    <lineage>
        <taxon>Eukaryota</taxon>
        <taxon>Viridiplantae</taxon>
        <taxon>Streptophyta</taxon>
        <taxon>Embryophyta</taxon>
        <taxon>Tracheophyta</taxon>
        <taxon>Spermatophyta</taxon>
        <taxon>Magnoliopsida</taxon>
        <taxon>Liliopsida</taxon>
        <taxon>Dioscoreales</taxon>
        <taxon>Dioscoreaceae</taxon>
        <taxon>Dioscorea</taxon>
    </lineage>
</organism>
<evidence type="ECO:0000256" key="1">
    <source>
        <dbReference type="ARBA" id="ARBA00004123"/>
    </source>
</evidence>
<feature type="compositionally biased region" description="Low complexity" evidence="6">
    <location>
        <begin position="1415"/>
        <end position="1426"/>
    </location>
</feature>
<evidence type="ECO:0000313" key="11">
    <source>
        <dbReference type="RefSeq" id="XP_039138028.1"/>
    </source>
</evidence>
<evidence type="ECO:0000313" key="10">
    <source>
        <dbReference type="RefSeq" id="XP_039138027.1"/>
    </source>
</evidence>
<dbReference type="Proteomes" id="UP001515500">
    <property type="component" value="Chromosome 14"/>
</dbReference>
<evidence type="ECO:0000259" key="7">
    <source>
        <dbReference type="SMART" id="SM01281"/>
    </source>
</evidence>
<feature type="region of interest" description="Disordered" evidence="6">
    <location>
        <begin position="852"/>
        <end position="873"/>
    </location>
</feature>
<evidence type="ECO:0000256" key="5">
    <source>
        <dbReference type="ARBA" id="ARBA00023242"/>
    </source>
</evidence>
<feature type="compositionally biased region" description="Low complexity" evidence="6">
    <location>
        <begin position="1929"/>
        <end position="1943"/>
    </location>
</feature>
<dbReference type="RefSeq" id="XP_039138026.1">
    <property type="nucleotide sequence ID" value="XM_039282092.1"/>
</dbReference>
<dbReference type="SMART" id="SM01281">
    <property type="entry name" value="Med12"/>
    <property type="match status" value="1"/>
</dbReference>
<keyword evidence="3" id="KW-0805">Transcription regulation</keyword>
<comment type="similarity">
    <text evidence="2">Belongs to the Mediator complex subunit 12 family.</text>
</comment>
<evidence type="ECO:0000256" key="6">
    <source>
        <dbReference type="SAM" id="MobiDB-lite"/>
    </source>
</evidence>
<proteinExistence type="inferred from homology"/>
<evidence type="ECO:0000313" key="8">
    <source>
        <dbReference type="Proteomes" id="UP001515500"/>
    </source>
</evidence>
<dbReference type="PANTHER" id="PTHR46567">
    <property type="entry name" value="MEDIATOR OF RNA POLYMERASE II TRANSCRIPTION SUBUNIT 12"/>
    <property type="match status" value="1"/>
</dbReference>
<keyword evidence="8" id="KW-1185">Reference proteome</keyword>
<dbReference type="InterPro" id="IPR019035">
    <property type="entry name" value="Mediator_Med12"/>
</dbReference>
<feature type="region of interest" description="Disordered" evidence="6">
    <location>
        <begin position="2152"/>
        <end position="2224"/>
    </location>
</feature>
<name>A0AB40CDL8_DIOCR</name>
<dbReference type="RefSeq" id="XP_039138028.1">
    <property type="nucleotide sequence ID" value="XM_039282094.1"/>
</dbReference>
<feature type="region of interest" description="Disordered" evidence="6">
    <location>
        <begin position="921"/>
        <end position="950"/>
    </location>
</feature>
<keyword evidence="5" id="KW-0539">Nucleus</keyword>
<dbReference type="GO" id="GO:0016592">
    <property type="term" value="C:mediator complex"/>
    <property type="evidence" value="ECO:0007669"/>
    <property type="project" value="InterPro"/>
</dbReference>
<sequence length="2253" mass="249613">MQRYSATSCAAGGVNNSTINGTSARDAARVESSFSTPNFPRRTSLLTPYKLKCEKEPLSSRLGPPDFYPQTPNCPEETLTREYLQSGYKETVEGIEEAREIVLTHVAAFVKPEFILKCKEAIRKRLRAIIESRAQKRKAGQVYGVSLSGSLLTKSGVFPDQKACSEDFRKKWIEGLAQQHKQLRSLAENIPHGYRKKTLFEVLIRHNVPLVKATWFIKVNYLNQVRPAVTSVSSGPDKAQSARSELWTKDVIEYVQQLVDDFFSKDGAFAAIPSRDQSSPNMLAGVPQHGSDSISSTLDVDEPSLQFKWSYMVRLLQWHFAEGLLVSSLVVEWVLNQLQERESAEALELLLPIIYVLVERIALSQTYARIFIDILVRAINVLCPGGSGLTDNSSKPSLLVTLIEMLRWFILAIPDTFVALDCFPLPSCVAPDLFVRSNSLKVENVDFGNMASDHRYWSFGSVVSSIQKRSANLAKIVNPGLQGYGVPKALQALDKALTVEGDLRTAYNSLFGDFSDMTIEEAWIAEVSPCLRSSLKWIGSVSLPLICSVFFLCEWATCDYRDCRTALPTTPKFTGGKDFCQVYAAVSLLKLKMEHLHSSSQFDSSSQIVVGNIGKAASLHDSLSGGTIVENVTGIENSSKGLSNKKHKVDLFQSPGPLHDVIVCWLDQHVAGKGEGLKCLMVFVMELVRYGIFYPQAYVRQLIISGIMDRDESQFDLERQKRHYQILKQLPGSCLFDVMEEARITKVPLLKEAVNVYSNERRLVLQGYLGGKSSQSKAGSGIRLGFSSQKQKDHSVAFRDGASPSLLESHRNFNVALSAMTANNEKSKVKIAELKVAISSLLHIPGPCSLSTESRFDESQRSNKRSLGSLSGKSDVIDVTPGCEECRRAKRQKLDDERSSPFQGFSSNWLDDEDIWWTRKGPKPQESFKVEPPLKSSKPGSRGRRKTQSLAQLQANRIESSHGASTSHVCDNKVSCPHHKSALAGENPNDADRMKMVSLSDISRTLKQLRMLEKRSISVWLVTTIRQLVEGNEKTASKAGHYASSFSTSFEDRNIVRWRLTEDELSTILYLLDISLDLTAAAKLLVWLFPKVFGGPSSTAHIGRNAMMPTKNKENTICDVGEAFLLSSLQRYENVLVSSDLLPEVLTAAMHRVVTVLPTNGRSHGTASLTYARNLLKKYRDIGSEWEKNFRTTCDQRTLAELDAIRQADSNMGFSPGVPGGMDDSDDNLRQKFSGRMSRFSGIMKELVQRRIEEAVQYFYGKERKPFAAAAVKNSSEKMDEGHHIAQEIFFGLCDCICQNGSASQEWDPTGVAAAVSAIVGNVGHAVAKILDLLAGNNYQLFSSTSSSINCARHILRIHILSLCLLKESLGERLGRIFDVTLANEASSAVSNAFSPGKPSRSQFQPSPENHDGNLNHPNENLNNSSKTFVGRAGKAAASVSALVVGAIVHGVASLERMVSVFKLKDGLDVQMFIRSSRSSSNGMSRSFGTFKIDHCIEVSVHWFRVLIGNCRTVFDGLVAEILGEPYTSALSRMQRMLPLSMVFPPAYSIFAMVIWRPYILNSNIATREDIQLYQHLSMAIGDAIKHQPFRDLCLRNTRMLYDLLASDIGDFEFASMLETHSPDKHLKTMAFIPLRARLILNALIDCKMPPFTLMKEDGSWVSVPGEPRAYSENETKLLDQLEQVLDTLQPAKFHWQWVELRLLLNEQALIEKIDTHNMQLVEAIKSLSPKAENFSLSENERNFIEIVLTRLLVRPDAASLYSEVVNLLGKSLEEFLLQNTKWVLAGSDVLLGRKSIRQRLATLAQLRGFTSKAQFWKPWGWSSPNANGPIDKTDKRKMEVTSIEEGEVVDEGVEVKRPGRMSFQLFDAEGFSPGQQYITDRALAELVLPCIDRSSSDSRNSFATELIKQLSTIEQQINMLTRGGGKQSGSASSAVEVSSSKGSSRKGLRGGSPGLGRRITGVTESSPPSAAALRASMWLRLQFLLRLLPIICADREQSARNMRHTLAAVILRLLGTRVVQEDADACHLITHKTPRREEEYLVNAPITASLDRSGDSLFDRFLCVLHCLLGNFKPSWLKAKPISKSTLKSRDFSAVDREVSEKLQVELDRMELPAAIRRRIQAAMPELPPSPPLTISCHPPLLTSTALASLQPGMSTPSQHAGNQRTSVPSARPTTTMQGKSRSSTAQDLDMEIDPWTLLEDGTGTASASNNSSNVGGPGADHSNLKACSWLKGAVRVRRTDLTYIGAMDDDS</sequence>
<feature type="region of interest" description="Disordered" evidence="6">
    <location>
        <begin position="1922"/>
        <end position="1967"/>
    </location>
</feature>
<reference evidence="9 10" key="1">
    <citation type="submission" date="2025-04" db="UniProtKB">
        <authorList>
            <consortium name="RefSeq"/>
        </authorList>
    </citation>
    <scope>IDENTIFICATION</scope>
</reference>
<dbReference type="GeneID" id="120275492"/>
<dbReference type="GO" id="GO:0006357">
    <property type="term" value="P:regulation of transcription by RNA polymerase II"/>
    <property type="evidence" value="ECO:0007669"/>
    <property type="project" value="InterPro"/>
</dbReference>
<feature type="compositionally biased region" description="Polar residues" evidence="6">
    <location>
        <begin position="2152"/>
        <end position="2188"/>
    </location>
</feature>
<gene>
    <name evidence="9 10 11" type="primary">LOC120275492</name>
</gene>
<dbReference type="GO" id="GO:0003712">
    <property type="term" value="F:transcription coregulator activity"/>
    <property type="evidence" value="ECO:0007669"/>
    <property type="project" value="InterPro"/>
</dbReference>